<dbReference type="EMBL" id="LAZR01000243">
    <property type="protein sequence ID" value="KKN79721.1"/>
    <property type="molecule type" value="Genomic_DNA"/>
</dbReference>
<keyword evidence="1" id="KW-1133">Transmembrane helix</keyword>
<gene>
    <name evidence="2" type="ORF">LCGC14_0337430</name>
</gene>
<dbReference type="AlphaFoldDB" id="A0A0F9W201"/>
<evidence type="ECO:0000313" key="2">
    <source>
        <dbReference type="EMBL" id="KKN79721.1"/>
    </source>
</evidence>
<accession>A0A0F9W201</accession>
<protein>
    <submittedName>
        <fullName evidence="2">Uncharacterized protein</fullName>
    </submittedName>
</protein>
<feature type="transmembrane region" description="Helical" evidence="1">
    <location>
        <begin position="6"/>
        <end position="25"/>
    </location>
</feature>
<keyword evidence="1" id="KW-0812">Transmembrane</keyword>
<name>A0A0F9W201_9ZZZZ</name>
<reference evidence="2" key="1">
    <citation type="journal article" date="2015" name="Nature">
        <title>Complex archaea that bridge the gap between prokaryotes and eukaryotes.</title>
        <authorList>
            <person name="Spang A."/>
            <person name="Saw J.H."/>
            <person name="Jorgensen S.L."/>
            <person name="Zaremba-Niedzwiedzka K."/>
            <person name="Martijn J."/>
            <person name="Lind A.E."/>
            <person name="van Eijk R."/>
            <person name="Schleper C."/>
            <person name="Guy L."/>
            <person name="Ettema T.J."/>
        </authorList>
    </citation>
    <scope>NUCLEOTIDE SEQUENCE</scope>
</reference>
<organism evidence="2">
    <name type="scientific">marine sediment metagenome</name>
    <dbReference type="NCBI Taxonomy" id="412755"/>
    <lineage>
        <taxon>unclassified sequences</taxon>
        <taxon>metagenomes</taxon>
        <taxon>ecological metagenomes</taxon>
    </lineage>
</organism>
<comment type="caution">
    <text evidence="2">The sequence shown here is derived from an EMBL/GenBank/DDBJ whole genome shotgun (WGS) entry which is preliminary data.</text>
</comment>
<sequence>MDTLQIILLILLAAGWIAGMQLVKIMTDQRGRSRPDFAILALFGTPLLAIIALFIWGKTKQKKLNDLNRKQYIDLMNRPSDGRHWIQDEKLCQKT</sequence>
<feature type="transmembrane region" description="Helical" evidence="1">
    <location>
        <begin position="37"/>
        <end position="57"/>
    </location>
</feature>
<keyword evidence="1" id="KW-0472">Membrane</keyword>
<evidence type="ECO:0000256" key="1">
    <source>
        <dbReference type="SAM" id="Phobius"/>
    </source>
</evidence>
<proteinExistence type="predicted"/>